<reference evidence="1 2" key="1">
    <citation type="journal article" name="Front. Microbiol.">
        <title>Sugar Metabolism of the First Thermophilic Planctomycete Thermogutta terrifontis: Comparative Genomic and Transcriptomic Approaches.</title>
        <authorList>
            <person name="Elcheninov A.G."/>
            <person name="Menzel P."/>
            <person name="Gudbergsdottir S.R."/>
            <person name="Slesarev A.I."/>
            <person name="Kadnikov V.V."/>
            <person name="Krogh A."/>
            <person name="Bonch-Osmolovskaya E.A."/>
            <person name="Peng X."/>
            <person name="Kublanov I.V."/>
        </authorList>
    </citation>
    <scope>NUCLEOTIDE SEQUENCE [LARGE SCALE GENOMIC DNA]</scope>
    <source>
        <strain evidence="1 2">R1</strain>
    </source>
</reference>
<sequence>MFILKELWRLLMFSYMSALNSLPTLQMFCVDALDEVL</sequence>
<proteinExistence type="predicted"/>
<keyword evidence="2" id="KW-1185">Reference proteome</keyword>
<evidence type="ECO:0000313" key="1">
    <source>
        <dbReference type="EMBL" id="ASV74606.1"/>
    </source>
</evidence>
<protein>
    <submittedName>
        <fullName evidence="1">Uncharacterized protein</fullName>
    </submittedName>
</protein>
<evidence type="ECO:0000313" key="2">
    <source>
        <dbReference type="Proteomes" id="UP000215086"/>
    </source>
</evidence>
<accession>A0A286RF71</accession>
<dbReference type="EMBL" id="CP018477">
    <property type="protein sequence ID" value="ASV74606.1"/>
    <property type="molecule type" value="Genomic_DNA"/>
</dbReference>
<dbReference type="AlphaFoldDB" id="A0A286RF71"/>
<dbReference type="Proteomes" id="UP000215086">
    <property type="component" value="Chromosome"/>
</dbReference>
<gene>
    <name evidence="1" type="ORF">THTE_2004</name>
</gene>
<name>A0A286RF71_9BACT</name>
<organism evidence="1 2">
    <name type="scientific">Thermogutta terrifontis</name>
    <dbReference type="NCBI Taxonomy" id="1331910"/>
    <lineage>
        <taxon>Bacteria</taxon>
        <taxon>Pseudomonadati</taxon>
        <taxon>Planctomycetota</taxon>
        <taxon>Planctomycetia</taxon>
        <taxon>Pirellulales</taxon>
        <taxon>Thermoguttaceae</taxon>
        <taxon>Thermogutta</taxon>
    </lineage>
</organism>
<dbReference type="KEGG" id="ttf:THTE_2004"/>